<dbReference type="Proteomes" id="UP001307705">
    <property type="component" value="Unassembled WGS sequence"/>
</dbReference>
<keyword evidence="2" id="KW-1185">Reference proteome</keyword>
<organism evidence="1 2">
    <name type="scientific">Algoriphagus taiwanensis</name>
    <dbReference type="NCBI Taxonomy" id="1445656"/>
    <lineage>
        <taxon>Bacteria</taxon>
        <taxon>Pseudomonadati</taxon>
        <taxon>Bacteroidota</taxon>
        <taxon>Cytophagia</taxon>
        <taxon>Cytophagales</taxon>
        <taxon>Cyclobacteriaceae</taxon>
        <taxon>Algoriphagus</taxon>
    </lineage>
</organism>
<dbReference type="EMBL" id="BTPE01000016">
    <property type="protein sequence ID" value="GMQ35282.1"/>
    <property type="molecule type" value="Genomic_DNA"/>
</dbReference>
<evidence type="ECO:0000313" key="1">
    <source>
        <dbReference type="EMBL" id="GMQ35282.1"/>
    </source>
</evidence>
<reference evidence="1 2" key="1">
    <citation type="submission" date="2023-08" db="EMBL/GenBank/DDBJ databases">
        <title>Draft genome sequence of Algoriphagus taiwanensis.</title>
        <authorList>
            <person name="Takatani N."/>
            <person name="Hosokawa M."/>
            <person name="Sawabe T."/>
        </authorList>
    </citation>
    <scope>NUCLEOTIDE SEQUENCE [LARGE SCALE GENOMIC DNA]</scope>
    <source>
        <strain evidence="1 2">JCM 19755</strain>
    </source>
</reference>
<evidence type="ECO:0000313" key="2">
    <source>
        <dbReference type="Proteomes" id="UP001307705"/>
    </source>
</evidence>
<proteinExistence type="predicted"/>
<name>A0ABQ6Q532_9BACT</name>
<protein>
    <submittedName>
        <fullName evidence="1">Uncharacterized protein</fullName>
    </submittedName>
</protein>
<sequence length="42" mass="4766">MICLQGIFPGKEKTIQGNNSLIFIPFILGWVNGKERLIHLLI</sequence>
<comment type="caution">
    <text evidence="1">The sequence shown here is derived from an EMBL/GenBank/DDBJ whole genome shotgun (WGS) entry which is preliminary data.</text>
</comment>
<gene>
    <name evidence="1" type="ORF">Ataiwa_35550</name>
</gene>
<accession>A0ABQ6Q532</accession>